<feature type="domain" description="Carbamoyltransferase C-terminal" evidence="3">
    <location>
        <begin position="414"/>
        <end position="583"/>
    </location>
</feature>
<dbReference type="Pfam" id="PF02543">
    <property type="entry name" value="Carbam_trans_N"/>
    <property type="match status" value="1"/>
</dbReference>
<dbReference type="InterPro" id="IPR038152">
    <property type="entry name" value="Carbam_trans_C_sf"/>
</dbReference>
<proteinExistence type="inferred from homology"/>
<dbReference type="RefSeq" id="WP_186410359.1">
    <property type="nucleotide sequence ID" value="NZ_FLQY01000080.1"/>
</dbReference>
<protein>
    <submittedName>
        <fullName evidence="4">Putative carbamoyltransferase</fullName>
        <ecNumber evidence="4">2.1.3.-</ecNumber>
    </submittedName>
</protein>
<dbReference type="AlphaFoldDB" id="A0A1A8XLG1"/>
<dbReference type="PANTHER" id="PTHR34847">
    <property type="entry name" value="NODULATION PROTEIN U"/>
    <property type="match status" value="1"/>
</dbReference>
<sequence length="588" mass="65721">MALTVLGLSGALTHDPSAALYIGGKLVAAAEEERFVRDKHAKNRMPYEAAKFCLEFAGIKPADVDAVAIPFAPISLAEKARWHYAKRYWYAPDRALDAILTGNRRYYRYKKRIEWCLTQLGFDLKKIEIIPVEHHLAHASSAYHCSGFTEKTAILGIDGKGEYATTFFGYGENGKIHKIKEFYDPDSLGGLYGAITEYLGFEMLDGEYKVMGMAPYGDSSKYDFSRLAKFENGELIVNTDYANVIGFRRYKENENGKSRGYYFSPKLIDWLGPMRHGDIADDPYIHYAASIQKLFEDLSLQMIEHYLGDILRETGKLAFSGGGALNVKLNQKIIARSDLKELFVQPASGDAGTAVGAASYVSVARGVPVEKMEHVYLGPAYSNEDVIAACARHPAKPQWQQIENGDTCVPQRIAQLLVDGQPVAWFQGRMEFGPRALGGRSILGCPSAAGVADRINEQIKFRERWRPFCPSMIDTVGPKMLGSDHPAPFMTFTFEVAEEWKSRVPEVVHEDGTSRAQVLEREHNPRYYDLMVGLEKLTGNAVVLNTSLNRRGEPMICSPTDALNMFYGSDLEYLVMEDILVKKTFGLE</sequence>
<gene>
    <name evidence="4" type="primary">nolU</name>
    <name evidence="4" type="ORF">PROAA_1700005</name>
</gene>
<dbReference type="SUPFAM" id="SSF53067">
    <property type="entry name" value="Actin-like ATPase domain"/>
    <property type="match status" value="1"/>
</dbReference>
<evidence type="ECO:0000259" key="2">
    <source>
        <dbReference type="Pfam" id="PF02543"/>
    </source>
</evidence>
<evidence type="ECO:0000259" key="3">
    <source>
        <dbReference type="Pfam" id="PF16861"/>
    </source>
</evidence>
<organism evidence="4 5">
    <name type="scientific">Candidatus Propionivibrio aalborgensis</name>
    <dbReference type="NCBI Taxonomy" id="1860101"/>
    <lineage>
        <taxon>Bacteria</taxon>
        <taxon>Pseudomonadati</taxon>
        <taxon>Pseudomonadota</taxon>
        <taxon>Betaproteobacteria</taxon>
        <taxon>Rhodocyclales</taxon>
        <taxon>Rhodocyclaceae</taxon>
        <taxon>Propionivibrio</taxon>
    </lineage>
</organism>
<dbReference type="Proteomes" id="UP000199600">
    <property type="component" value="Unassembled WGS sequence"/>
</dbReference>
<evidence type="ECO:0000313" key="4">
    <source>
        <dbReference type="EMBL" id="SBT06009.1"/>
    </source>
</evidence>
<dbReference type="InterPro" id="IPR051338">
    <property type="entry name" value="NodU/CmcH_Carbamoyltrnsfr"/>
</dbReference>
<dbReference type="EC" id="2.1.3.-" evidence="4"/>
<keyword evidence="4" id="KW-0808">Transferase</keyword>
<dbReference type="Gene3D" id="3.90.870.20">
    <property type="entry name" value="Carbamoyltransferase, C-terminal domain"/>
    <property type="match status" value="1"/>
</dbReference>
<dbReference type="InterPro" id="IPR003696">
    <property type="entry name" value="Carbtransf_dom"/>
</dbReference>
<accession>A0A1A8XLG1</accession>
<dbReference type="InterPro" id="IPR043129">
    <property type="entry name" value="ATPase_NBD"/>
</dbReference>
<comment type="similarity">
    <text evidence="1">Belongs to the NodU/CmcH family.</text>
</comment>
<dbReference type="Gene3D" id="3.30.420.40">
    <property type="match status" value="2"/>
</dbReference>
<evidence type="ECO:0000256" key="1">
    <source>
        <dbReference type="ARBA" id="ARBA00006129"/>
    </source>
</evidence>
<dbReference type="GO" id="GO:0016740">
    <property type="term" value="F:transferase activity"/>
    <property type="evidence" value="ECO:0007669"/>
    <property type="project" value="UniProtKB-KW"/>
</dbReference>
<reference evidence="4 5" key="1">
    <citation type="submission" date="2016-06" db="EMBL/GenBank/DDBJ databases">
        <authorList>
            <person name="Kjaerup R.B."/>
            <person name="Dalgaard T.S."/>
            <person name="Juul-Madsen H.R."/>
        </authorList>
    </citation>
    <scope>NUCLEOTIDE SEQUENCE [LARGE SCALE GENOMIC DNA]</scope>
    <source>
        <strain evidence="4">2</strain>
    </source>
</reference>
<feature type="domain" description="Carbamoyltransferase" evidence="2">
    <location>
        <begin position="5"/>
        <end position="358"/>
    </location>
</feature>
<dbReference type="EMBL" id="FLQY01000080">
    <property type="protein sequence ID" value="SBT06009.1"/>
    <property type="molecule type" value="Genomic_DNA"/>
</dbReference>
<dbReference type="InterPro" id="IPR031730">
    <property type="entry name" value="Carbam_trans_C"/>
</dbReference>
<dbReference type="PANTHER" id="PTHR34847:SF1">
    <property type="entry name" value="NODULATION PROTEIN U"/>
    <property type="match status" value="1"/>
</dbReference>
<evidence type="ECO:0000313" key="5">
    <source>
        <dbReference type="Proteomes" id="UP000199600"/>
    </source>
</evidence>
<keyword evidence="5" id="KW-1185">Reference proteome</keyword>
<dbReference type="CDD" id="cd24098">
    <property type="entry name" value="ASKHA_NBD_TobZ_N"/>
    <property type="match status" value="1"/>
</dbReference>
<dbReference type="Pfam" id="PF16861">
    <property type="entry name" value="Carbam_trans_C"/>
    <property type="match status" value="1"/>
</dbReference>
<name>A0A1A8XLG1_9RHOO</name>